<keyword evidence="3 5" id="KW-0521">NADP</keyword>
<comment type="pathway">
    <text evidence="5">Amino-acid biosynthesis; L-arginine biosynthesis; N(2)-acetyl-L-ornithine from L-glutamate: step 3/4.</text>
</comment>
<keyword evidence="4 5" id="KW-0560">Oxidoreductase</keyword>
<comment type="catalytic activity">
    <reaction evidence="5">
        <text>N-acetyl-L-glutamate 5-semialdehyde + phosphate + NADP(+) = N-acetyl-L-glutamyl 5-phosphate + NADPH + H(+)</text>
        <dbReference type="Rhea" id="RHEA:21588"/>
        <dbReference type="ChEBI" id="CHEBI:15378"/>
        <dbReference type="ChEBI" id="CHEBI:29123"/>
        <dbReference type="ChEBI" id="CHEBI:43474"/>
        <dbReference type="ChEBI" id="CHEBI:57783"/>
        <dbReference type="ChEBI" id="CHEBI:57936"/>
        <dbReference type="ChEBI" id="CHEBI:58349"/>
        <dbReference type="EC" id="1.2.1.38"/>
    </reaction>
</comment>
<dbReference type="HAMAP" id="MF_00150">
    <property type="entry name" value="ArgC_type1"/>
    <property type="match status" value="1"/>
</dbReference>
<accession>A0A8T3VG41</accession>
<evidence type="ECO:0000256" key="5">
    <source>
        <dbReference type="HAMAP-Rule" id="MF_00150"/>
    </source>
</evidence>
<dbReference type="Proteomes" id="UP000783037">
    <property type="component" value="Unassembled WGS sequence"/>
</dbReference>
<dbReference type="EMBL" id="SUTK01000012">
    <property type="protein sequence ID" value="MBE6501578.1"/>
    <property type="molecule type" value="Genomic_DNA"/>
</dbReference>
<evidence type="ECO:0000259" key="6">
    <source>
        <dbReference type="SMART" id="SM00859"/>
    </source>
</evidence>
<dbReference type="InterPro" id="IPR036291">
    <property type="entry name" value="NAD(P)-bd_dom_sf"/>
</dbReference>
<dbReference type="SUPFAM" id="SSF55347">
    <property type="entry name" value="Glyceraldehyde-3-phosphate dehydrogenase-like, C-terminal domain"/>
    <property type="match status" value="1"/>
</dbReference>
<comment type="similarity">
    <text evidence="5">Belongs to the NAGSA dehydrogenase family. Type 1 subfamily.</text>
</comment>
<dbReference type="CDD" id="cd23934">
    <property type="entry name" value="AGPR_1_C"/>
    <property type="match status" value="1"/>
</dbReference>
<proteinExistence type="inferred from homology"/>
<keyword evidence="2 5" id="KW-0028">Amino-acid biosynthesis</keyword>
<dbReference type="InterPro" id="IPR058924">
    <property type="entry name" value="AGPR_dimerisation_dom"/>
</dbReference>
<dbReference type="EC" id="1.2.1.38" evidence="5"/>
<comment type="subcellular location">
    <subcellularLocation>
        <location evidence="5">Cytoplasm</location>
    </subcellularLocation>
</comment>
<dbReference type="Pfam" id="PF22698">
    <property type="entry name" value="Semialdhyde_dhC_1"/>
    <property type="match status" value="1"/>
</dbReference>
<gene>
    <name evidence="5" type="primary">argC</name>
    <name evidence="7" type="ORF">E7Z79_03955</name>
</gene>
<keyword evidence="1 5" id="KW-0055">Arginine biosynthesis</keyword>
<name>A0A8T3VG41_9EURY</name>
<dbReference type="RefSeq" id="WP_303738679.1">
    <property type="nucleotide sequence ID" value="NZ_SUTK01000012.1"/>
</dbReference>
<dbReference type="PANTHER" id="PTHR32338:SF10">
    <property type="entry name" value="N-ACETYL-GAMMA-GLUTAMYL-PHOSPHATE REDUCTASE, CHLOROPLASTIC-RELATED"/>
    <property type="match status" value="1"/>
</dbReference>
<dbReference type="GO" id="GO:0051287">
    <property type="term" value="F:NAD binding"/>
    <property type="evidence" value="ECO:0007669"/>
    <property type="project" value="InterPro"/>
</dbReference>
<sequence length="340" mass="37592">MFKVAIIGASGYTGGELLRMLTNHPEVEITEITSRQYEGTPAHKIHPHVRDSGLVFENKSPSELDADVVFTATPHGASMKIVPEILETGAKVVDLSGDYRYRDTEVYEKWYGMEHTDKENKGVFGLPELYRDEIKKANLVANPGCFPTGAILSSYPLVKNDLVDRIIIDSKTGVSGAGVNPSATTHYPNIADNVNPYKISSHRHMSEIQQELHGFDDVKVSFTPHLVPVNRGIQTTSHSFLTDENLDITPEEIRKLYEKEYGGEFFIKLMDEGEIPHLSSVRGSNFVHIGGFEIDDTGRLVMLSAIDNLVKGASGQAIQNMNIILGIDETLGLRHLGLHP</sequence>
<feature type="domain" description="Semialdehyde dehydrogenase NAD-binding" evidence="6">
    <location>
        <begin position="3"/>
        <end position="137"/>
    </location>
</feature>
<dbReference type="InterPro" id="IPR050085">
    <property type="entry name" value="AGPR"/>
</dbReference>
<evidence type="ECO:0000256" key="3">
    <source>
        <dbReference type="ARBA" id="ARBA00022857"/>
    </source>
</evidence>
<dbReference type="AlphaFoldDB" id="A0A8T3VG41"/>
<organism evidence="7 8">
    <name type="scientific">Methanobrevibacter thaueri</name>
    <dbReference type="NCBI Taxonomy" id="190975"/>
    <lineage>
        <taxon>Archaea</taxon>
        <taxon>Methanobacteriati</taxon>
        <taxon>Methanobacteriota</taxon>
        <taxon>Methanomada group</taxon>
        <taxon>Methanobacteria</taxon>
        <taxon>Methanobacteriales</taxon>
        <taxon>Methanobacteriaceae</taxon>
        <taxon>Methanobrevibacter</taxon>
    </lineage>
</organism>
<dbReference type="GO" id="GO:0070401">
    <property type="term" value="F:NADP+ binding"/>
    <property type="evidence" value="ECO:0007669"/>
    <property type="project" value="InterPro"/>
</dbReference>
<protein>
    <recommendedName>
        <fullName evidence="5">N-acetyl-gamma-glutamyl-phosphate reductase</fullName>
        <shortName evidence="5">AGPR</shortName>
        <ecNumber evidence="5">1.2.1.38</ecNumber>
    </recommendedName>
    <alternativeName>
        <fullName evidence="5">N-acetyl-glutamate semialdehyde dehydrogenase</fullName>
        <shortName evidence="5">NAGSA dehydrogenase</shortName>
    </alternativeName>
</protein>
<dbReference type="PANTHER" id="PTHR32338">
    <property type="entry name" value="N-ACETYL-GAMMA-GLUTAMYL-PHOSPHATE REDUCTASE, CHLOROPLASTIC-RELATED-RELATED"/>
    <property type="match status" value="1"/>
</dbReference>
<dbReference type="InterPro" id="IPR000534">
    <property type="entry name" value="Semialdehyde_DH_NAD-bd"/>
</dbReference>
<dbReference type="Gene3D" id="3.40.50.720">
    <property type="entry name" value="NAD(P)-binding Rossmann-like Domain"/>
    <property type="match status" value="1"/>
</dbReference>
<evidence type="ECO:0000256" key="2">
    <source>
        <dbReference type="ARBA" id="ARBA00022605"/>
    </source>
</evidence>
<evidence type="ECO:0000313" key="7">
    <source>
        <dbReference type="EMBL" id="MBE6501578.1"/>
    </source>
</evidence>
<dbReference type="GO" id="GO:0006526">
    <property type="term" value="P:L-arginine biosynthetic process"/>
    <property type="evidence" value="ECO:0007669"/>
    <property type="project" value="UniProtKB-UniRule"/>
</dbReference>
<dbReference type="NCBIfam" id="TIGR01850">
    <property type="entry name" value="argC"/>
    <property type="match status" value="1"/>
</dbReference>
<dbReference type="SUPFAM" id="SSF51735">
    <property type="entry name" value="NAD(P)-binding Rossmann-fold domains"/>
    <property type="match status" value="1"/>
</dbReference>
<comment type="function">
    <text evidence="5">Catalyzes the NADPH-dependent reduction of N-acetyl-5-glutamyl phosphate to yield N-acetyl-L-glutamate 5-semialdehyde.</text>
</comment>
<evidence type="ECO:0000313" key="8">
    <source>
        <dbReference type="Proteomes" id="UP000783037"/>
    </source>
</evidence>
<comment type="caution">
    <text evidence="7">The sequence shown here is derived from an EMBL/GenBank/DDBJ whole genome shotgun (WGS) entry which is preliminary data.</text>
</comment>
<dbReference type="SMART" id="SM00859">
    <property type="entry name" value="Semialdhyde_dh"/>
    <property type="match status" value="1"/>
</dbReference>
<dbReference type="CDD" id="cd17895">
    <property type="entry name" value="AGPR_1_N"/>
    <property type="match status" value="1"/>
</dbReference>
<dbReference type="GO" id="GO:0005737">
    <property type="term" value="C:cytoplasm"/>
    <property type="evidence" value="ECO:0007669"/>
    <property type="project" value="UniProtKB-SubCell"/>
</dbReference>
<dbReference type="GO" id="GO:0003942">
    <property type="term" value="F:N-acetyl-gamma-glutamyl-phosphate reductase activity"/>
    <property type="evidence" value="ECO:0007669"/>
    <property type="project" value="UniProtKB-UniRule"/>
</dbReference>
<reference evidence="7" key="1">
    <citation type="submission" date="2019-04" db="EMBL/GenBank/DDBJ databases">
        <title>Evolution of Biomass-Degrading Anaerobic Consortia Revealed by Metagenomics.</title>
        <authorList>
            <person name="Peng X."/>
        </authorList>
    </citation>
    <scope>NUCLEOTIDE SEQUENCE</scope>
    <source>
        <strain evidence="7">SIG18</strain>
    </source>
</reference>
<evidence type="ECO:0000256" key="4">
    <source>
        <dbReference type="ARBA" id="ARBA00023002"/>
    </source>
</evidence>
<evidence type="ECO:0000256" key="1">
    <source>
        <dbReference type="ARBA" id="ARBA00022571"/>
    </source>
</evidence>
<keyword evidence="5" id="KW-0963">Cytoplasm</keyword>
<feature type="active site" evidence="5">
    <location>
        <position position="145"/>
    </location>
</feature>
<dbReference type="Pfam" id="PF01118">
    <property type="entry name" value="Semialdhyde_dh"/>
    <property type="match status" value="1"/>
</dbReference>
<dbReference type="Gene3D" id="3.30.360.10">
    <property type="entry name" value="Dihydrodipicolinate Reductase, domain 2"/>
    <property type="match status" value="1"/>
</dbReference>
<dbReference type="InterPro" id="IPR000706">
    <property type="entry name" value="AGPR_type-1"/>
</dbReference>